<name>K0RFK6_THAOC</name>
<feature type="compositionally biased region" description="Low complexity" evidence="1">
    <location>
        <begin position="20"/>
        <end position="30"/>
    </location>
</feature>
<keyword evidence="3" id="KW-1185">Reference proteome</keyword>
<evidence type="ECO:0000313" key="2">
    <source>
        <dbReference type="EMBL" id="EJK47681.1"/>
    </source>
</evidence>
<evidence type="ECO:0000313" key="3">
    <source>
        <dbReference type="Proteomes" id="UP000266841"/>
    </source>
</evidence>
<gene>
    <name evidence="2" type="ORF">THAOC_33584</name>
</gene>
<proteinExistence type="predicted"/>
<feature type="region of interest" description="Disordered" evidence="1">
    <location>
        <begin position="1"/>
        <end position="42"/>
    </location>
</feature>
<accession>K0RFK6</accession>
<comment type="caution">
    <text evidence="2">The sequence shown here is derived from an EMBL/GenBank/DDBJ whole genome shotgun (WGS) entry which is preliminary data.</text>
</comment>
<dbReference type="Proteomes" id="UP000266841">
    <property type="component" value="Unassembled WGS sequence"/>
</dbReference>
<organism evidence="2 3">
    <name type="scientific">Thalassiosira oceanica</name>
    <name type="common">Marine diatom</name>
    <dbReference type="NCBI Taxonomy" id="159749"/>
    <lineage>
        <taxon>Eukaryota</taxon>
        <taxon>Sar</taxon>
        <taxon>Stramenopiles</taxon>
        <taxon>Ochrophyta</taxon>
        <taxon>Bacillariophyta</taxon>
        <taxon>Coscinodiscophyceae</taxon>
        <taxon>Thalassiosirophycidae</taxon>
        <taxon>Thalassiosirales</taxon>
        <taxon>Thalassiosiraceae</taxon>
        <taxon>Thalassiosira</taxon>
    </lineage>
</organism>
<dbReference type="AlphaFoldDB" id="K0RFK6"/>
<sequence length="120" mass="13132">MAPPKPEGDEPSQTGGSYHPPQASDAAPGPSAAPPPTPSLPNRRYLQAAMLLCFFRRAAAKQVQRRSIQSSKHFNRVSSRSRHDHSIVTYVRVFFLPPADPVKPCVSQLEKTSALVSLRT</sequence>
<dbReference type="EMBL" id="AGNL01046729">
    <property type="protein sequence ID" value="EJK47681.1"/>
    <property type="molecule type" value="Genomic_DNA"/>
</dbReference>
<evidence type="ECO:0000256" key="1">
    <source>
        <dbReference type="SAM" id="MobiDB-lite"/>
    </source>
</evidence>
<reference evidence="2 3" key="1">
    <citation type="journal article" date="2012" name="Genome Biol.">
        <title>Genome and low-iron response of an oceanic diatom adapted to chronic iron limitation.</title>
        <authorList>
            <person name="Lommer M."/>
            <person name="Specht M."/>
            <person name="Roy A.S."/>
            <person name="Kraemer L."/>
            <person name="Andreson R."/>
            <person name="Gutowska M.A."/>
            <person name="Wolf J."/>
            <person name="Bergner S.V."/>
            <person name="Schilhabel M.B."/>
            <person name="Klostermeier U.C."/>
            <person name="Beiko R.G."/>
            <person name="Rosenstiel P."/>
            <person name="Hippler M."/>
            <person name="Laroche J."/>
        </authorList>
    </citation>
    <scope>NUCLEOTIDE SEQUENCE [LARGE SCALE GENOMIC DNA]</scope>
    <source>
        <strain evidence="2 3">CCMP1005</strain>
    </source>
</reference>
<protein>
    <submittedName>
        <fullName evidence="2">Uncharacterized protein</fullName>
    </submittedName>
</protein>